<name>A0AA39IYJ6_9AGAR</name>
<comment type="caution">
    <text evidence="1">The sequence shown here is derived from an EMBL/GenBank/DDBJ whole genome shotgun (WGS) entry which is preliminary data.</text>
</comment>
<feature type="non-terminal residue" evidence="1">
    <location>
        <position position="674"/>
    </location>
</feature>
<dbReference type="Proteomes" id="UP001175226">
    <property type="component" value="Unassembled WGS sequence"/>
</dbReference>
<gene>
    <name evidence="1" type="ORF">EV421DRAFT_1719858</name>
</gene>
<proteinExistence type="predicted"/>
<keyword evidence="2" id="KW-1185">Reference proteome</keyword>
<evidence type="ECO:0000313" key="1">
    <source>
        <dbReference type="EMBL" id="KAK0432086.1"/>
    </source>
</evidence>
<sequence>FYTELWTGNIFWEVQSALPVDGKPICYIIYADKTRLSSFGTVQGYPVIVRLGNLPVHIRNRQGVGGGRVIGWLPIVPDESKHHNKSYYTDFKRAVWHKAFECILSSIKDKSKIGAWVQPPGSDATPWHVFPTIMILSADYEEQCIMSLIRGSSSDYPCNICHVYKDNQHEMNEEYRLQTSAWSQDLYNEASKLSSASSQNDLLQLYGLCFVKNVFWSIEHCDVHRALSFDHLHAFHNGLFGDHLRKEVIQRIEKLGFANFPSWKDLYHFKQGFMNVIFTDGQKYKALSKQLIFIAHNILTPKSDPIAYILLQALRAYMELDMYAGLSLHTSSTLQAGRTKQSIFTALIKPSKKPLKNWDFPKNHSLKHLFDNIEAKGVTLNYNTKPNESMHGSFKESYQRHTNFKDIAKQILRVDQWYSTTSFIRQQINLHDQQLEASQACAAAVEAEAEVEGHDASLADEEEAATVQLDYALAASVHGHRGKGGGKLSIAERLKDFHLKIWFESLFSLGYLCISQEVLLQIVQYGMLKSYYASLADWRPTTNILRCSPSFNHCPHYDFVLAQTAARPLFAQVVMIFECNVCGKMFPLILVRPFDQPAGGRSEQKDQDLELYRVKTKPNSPPCLISIYSVLRGALLIEDTVAPKEYLVVDMVDSYMFLRMQSLSYVGKPAGRRN</sequence>
<organism evidence="1 2">
    <name type="scientific">Armillaria borealis</name>
    <dbReference type="NCBI Taxonomy" id="47425"/>
    <lineage>
        <taxon>Eukaryota</taxon>
        <taxon>Fungi</taxon>
        <taxon>Dikarya</taxon>
        <taxon>Basidiomycota</taxon>
        <taxon>Agaricomycotina</taxon>
        <taxon>Agaricomycetes</taxon>
        <taxon>Agaricomycetidae</taxon>
        <taxon>Agaricales</taxon>
        <taxon>Marasmiineae</taxon>
        <taxon>Physalacriaceae</taxon>
        <taxon>Armillaria</taxon>
    </lineage>
</organism>
<evidence type="ECO:0000313" key="2">
    <source>
        <dbReference type="Proteomes" id="UP001175226"/>
    </source>
</evidence>
<protein>
    <submittedName>
        <fullName evidence="1">Uncharacterized protein</fullName>
    </submittedName>
</protein>
<reference evidence="1" key="1">
    <citation type="submission" date="2023-06" db="EMBL/GenBank/DDBJ databases">
        <authorList>
            <consortium name="Lawrence Berkeley National Laboratory"/>
            <person name="Ahrendt S."/>
            <person name="Sahu N."/>
            <person name="Indic B."/>
            <person name="Wong-Bajracharya J."/>
            <person name="Merenyi Z."/>
            <person name="Ke H.-M."/>
            <person name="Monk M."/>
            <person name="Kocsube S."/>
            <person name="Drula E."/>
            <person name="Lipzen A."/>
            <person name="Balint B."/>
            <person name="Henrissat B."/>
            <person name="Andreopoulos B."/>
            <person name="Martin F.M."/>
            <person name="Harder C.B."/>
            <person name="Rigling D."/>
            <person name="Ford K.L."/>
            <person name="Foster G.D."/>
            <person name="Pangilinan J."/>
            <person name="Papanicolaou A."/>
            <person name="Barry K."/>
            <person name="LaButti K."/>
            <person name="Viragh M."/>
            <person name="Koriabine M."/>
            <person name="Yan M."/>
            <person name="Riley R."/>
            <person name="Champramary S."/>
            <person name="Plett K.L."/>
            <person name="Tsai I.J."/>
            <person name="Slot J."/>
            <person name="Sipos G."/>
            <person name="Plett J."/>
            <person name="Nagy L.G."/>
            <person name="Grigoriev I.V."/>
        </authorList>
    </citation>
    <scope>NUCLEOTIDE SEQUENCE</scope>
    <source>
        <strain evidence="1">FPL87.14</strain>
    </source>
</reference>
<dbReference type="Pfam" id="PF18759">
    <property type="entry name" value="Plavaka"/>
    <property type="match status" value="1"/>
</dbReference>
<dbReference type="EMBL" id="JAUEPT010000101">
    <property type="protein sequence ID" value="KAK0432086.1"/>
    <property type="molecule type" value="Genomic_DNA"/>
</dbReference>
<dbReference type="InterPro" id="IPR041078">
    <property type="entry name" value="Plavaka"/>
</dbReference>
<accession>A0AA39IYJ6</accession>
<dbReference type="AlphaFoldDB" id="A0AA39IYJ6"/>